<dbReference type="RefSeq" id="XP_030643706.1">
    <property type="nucleotide sequence ID" value="XM_030787846.1"/>
</dbReference>
<gene>
    <name evidence="3" type="primary">LOC115823823</name>
</gene>
<dbReference type="OrthoDB" id="8961033at2759"/>
<dbReference type="PANTHER" id="PTHR38706">
    <property type="entry name" value="SI:CH211-198C19.1-RELATED"/>
    <property type="match status" value="1"/>
</dbReference>
<protein>
    <submittedName>
        <fullName evidence="3">Uncharacterized protein LOC115823823</fullName>
    </submittedName>
</protein>
<proteinExistence type="predicted"/>
<dbReference type="PANTHER" id="PTHR38706:SF2">
    <property type="match status" value="1"/>
</dbReference>
<accession>A0A6J2WK62</accession>
<name>A0A6J2WK62_CHACN</name>
<reference evidence="3" key="2">
    <citation type="submission" date="2025-08" db="UniProtKB">
        <authorList>
            <consortium name="RefSeq"/>
        </authorList>
    </citation>
    <scope>IDENTIFICATION</scope>
</reference>
<evidence type="ECO:0000313" key="3">
    <source>
        <dbReference type="RefSeq" id="XP_030643706.1"/>
    </source>
</evidence>
<evidence type="ECO:0000313" key="2">
    <source>
        <dbReference type="Proteomes" id="UP000504632"/>
    </source>
</evidence>
<dbReference type="InParanoid" id="A0A6J2WK62"/>
<dbReference type="GeneID" id="115823823"/>
<reference evidence="2" key="1">
    <citation type="submission" date="2024-06" db="UniProtKB">
        <authorList>
            <consortium name="RefSeq"/>
        </authorList>
    </citation>
    <scope>NUCLEOTIDE SEQUENCE [LARGE SCALE GENOMIC DNA]</scope>
</reference>
<dbReference type="AlphaFoldDB" id="A0A6J2WK62"/>
<evidence type="ECO:0000256" key="1">
    <source>
        <dbReference type="SAM" id="MobiDB-lite"/>
    </source>
</evidence>
<sequence>MRKPKPTTLNEMTKLRESGFGQQYPRHGLKLLHWFARECFTFDTNNEMLARCKPSSGVYGFHLFENRSDENLLPVSNFPYYEVGNLKLPGADKLPDYVRKDYTGFHDKSNVDRIIVRLHNEKQFDRVYVTEHDGPSTFSQEHTFRISRNLLKMIRKMDLDTFLEQAGYSYESPNRDLHSTSAGTKPLSTPILESASNRPNNKDFAIDIEPAPSSLTKSTDFHTKPTTRCPKSPPASRGFWENLCTIL</sequence>
<keyword evidence="2" id="KW-1185">Reference proteome</keyword>
<feature type="region of interest" description="Disordered" evidence="1">
    <location>
        <begin position="173"/>
        <end position="207"/>
    </location>
</feature>
<dbReference type="Proteomes" id="UP000504632">
    <property type="component" value="Chromosome 11"/>
</dbReference>
<organism evidence="2 3">
    <name type="scientific">Chanos chanos</name>
    <name type="common">Milkfish</name>
    <name type="synonym">Mugil chanos</name>
    <dbReference type="NCBI Taxonomy" id="29144"/>
    <lineage>
        <taxon>Eukaryota</taxon>
        <taxon>Metazoa</taxon>
        <taxon>Chordata</taxon>
        <taxon>Craniata</taxon>
        <taxon>Vertebrata</taxon>
        <taxon>Euteleostomi</taxon>
        <taxon>Actinopterygii</taxon>
        <taxon>Neopterygii</taxon>
        <taxon>Teleostei</taxon>
        <taxon>Ostariophysi</taxon>
        <taxon>Gonorynchiformes</taxon>
        <taxon>Chanidae</taxon>
        <taxon>Chanos</taxon>
    </lineage>
</organism>